<reference evidence="9 10" key="1">
    <citation type="submission" date="2017-04" db="EMBL/GenBank/DDBJ databases">
        <title>Novel microbial lineages endemic to geothermal iron-oxide mats fill important gaps in the evolutionary history of Archaea.</title>
        <authorList>
            <person name="Jay Z.J."/>
            <person name="Beam J.P."/>
            <person name="Dlakic M."/>
            <person name="Rusch D.B."/>
            <person name="Kozubal M.A."/>
            <person name="Inskeep W.P."/>
        </authorList>
    </citation>
    <scope>NUCLEOTIDE SEQUENCE [LARGE SCALE GENOMIC DNA]</scope>
    <source>
        <strain evidence="9">OSP_D</strain>
    </source>
</reference>
<feature type="transmembrane region" description="Helical" evidence="7">
    <location>
        <begin position="358"/>
        <end position="380"/>
    </location>
</feature>
<feature type="transmembrane region" description="Helical" evidence="7">
    <location>
        <begin position="325"/>
        <end position="352"/>
    </location>
</feature>
<feature type="transmembrane region" description="Helical" evidence="7">
    <location>
        <begin position="17"/>
        <end position="38"/>
    </location>
</feature>
<proteinExistence type="inferred from homology"/>
<dbReference type="PANTHER" id="PTHR43386:SF1">
    <property type="entry name" value="D,D-DIPEPTIDE TRANSPORT SYSTEM PERMEASE PROTEIN DDPC-RELATED"/>
    <property type="match status" value="1"/>
</dbReference>
<dbReference type="CDD" id="cd06261">
    <property type="entry name" value="TM_PBP2"/>
    <property type="match status" value="1"/>
</dbReference>
<dbReference type="GO" id="GO:0055085">
    <property type="term" value="P:transmembrane transport"/>
    <property type="evidence" value="ECO:0007669"/>
    <property type="project" value="InterPro"/>
</dbReference>
<dbReference type="PROSITE" id="PS50928">
    <property type="entry name" value="ABC_TM1"/>
    <property type="match status" value="1"/>
</dbReference>
<evidence type="ECO:0000256" key="1">
    <source>
        <dbReference type="ARBA" id="ARBA00004651"/>
    </source>
</evidence>
<evidence type="ECO:0000256" key="4">
    <source>
        <dbReference type="ARBA" id="ARBA00022692"/>
    </source>
</evidence>
<evidence type="ECO:0000256" key="6">
    <source>
        <dbReference type="ARBA" id="ARBA00023136"/>
    </source>
</evidence>
<dbReference type="Pfam" id="PF12911">
    <property type="entry name" value="OppC_N"/>
    <property type="match status" value="1"/>
</dbReference>
<dbReference type="GO" id="GO:0005886">
    <property type="term" value="C:plasma membrane"/>
    <property type="evidence" value="ECO:0007669"/>
    <property type="project" value="UniProtKB-SubCell"/>
</dbReference>
<dbReference type="PANTHER" id="PTHR43386">
    <property type="entry name" value="OLIGOPEPTIDE TRANSPORT SYSTEM PERMEASE PROTEIN APPC"/>
    <property type="match status" value="1"/>
</dbReference>
<organism evidence="9 10">
    <name type="scientific">Candidatus Marsarchaeota G1 archaeon OSP_D</name>
    <dbReference type="NCBI Taxonomy" id="1978155"/>
    <lineage>
        <taxon>Archaea</taxon>
        <taxon>Candidatus Marsarchaeota</taxon>
        <taxon>Candidatus Marsarchaeota group 1</taxon>
    </lineage>
</organism>
<evidence type="ECO:0000256" key="5">
    <source>
        <dbReference type="ARBA" id="ARBA00022989"/>
    </source>
</evidence>
<evidence type="ECO:0000256" key="2">
    <source>
        <dbReference type="ARBA" id="ARBA00022448"/>
    </source>
</evidence>
<accession>A0A2R6A8W6</accession>
<evidence type="ECO:0000313" key="10">
    <source>
        <dbReference type="Proteomes" id="UP000240880"/>
    </source>
</evidence>
<evidence type="ECO:0000256" key="7">
    <source>
        <dbReference type="RuleBase" id="RU363032"/>
    </source>
</evidence>
<feature type="transmembrane region" description="Helical" evidence="7">
    <location>
        <begin position="450"/>
        <end position="478"/>
    </location>
</feature>
<evidence type="ECO:0000256" key="3">
    <source>
        <dbReference type="ARBA" id="ARBA00022475"/>
    </source>
</evidence>
<sequence length="532" mass="57564">MVSSLSFVKSVLRRRDAIVGLAIILFFALIALLAPLIAPFSNAYNPKAYFVASPDSPPAWARIFPPYSSLPPNIILPPTPSYQLFKVPSAIQYWQVLDPVNSPVIKYSQSGPVGVLPPISGAFVSYDPTSGSELVNLTGDSTTPVPLYLYHEFGYNYQPPDYFYAQLLVKPITVQGASLAIFLFVQNEKGVYPVALFADSGAQTYLESLPNLGSGYLNYFATNTQSTLNKGAWNFISAITTASAYMPLVYLNKSVNPLLVSQTLFSEKGEYKVGELILVIPHGKYTIALQQTDFKFQIFGKIYGLLGTDANGADVWSEFVTGTRLALGIGFGASAITMAIGVLLGLVAGFFGGFVDSALIFLFDFLLLLPGLILLIDLDTIFTITHAVPNKALLITLLLGFLGFAGVSRIVRSQVLSLKTRTYVQAAQVMGASNFYIVRSHILKHTAGTIIALVTYIVPGLVIADAGLDFLGIGIINTPTWGNILNNLLNQATASNGYLWWISLSVGLSIIALSVGFYLFGTAIQEEFSRFS</sequence>
<dbReference type="InterPro" id="IPR000515">
    <property type="entry name" value="MetI-like"/>
</dbReference>
<keyword evidence="2 7" id="KW-0813">Transport</keyword>
<name>A0A2R6A8W6_9ARCH</name>
<comment type="caution">
    <text evidence="9">The sequence shown here is derived from an EMBL/GenBank/DDBJ whole genome shotgun (WGS) entry which is preliminary data.</text>
</comment>
<feature type="transmembrane region" description="Helical" evidence="7">
    <location>
        <begin position="392"/>
        <end position="410"/>
    </location>
</feature>
<dbReference type="SUPFAM" id="SSF161098">
    <property type="entry name" value="MetI-like"/>
    <property type="match status" value="1"/>
</dbReference>
<dbReference type="Pfam" id="PF00528">
    <property type="entry name" value="BPD_transp_1"/>
    <property type="match status" value="1"/>
</dbReference>
<dbReference type="InterPro" id="IPR025966">
    <property type="entry name" value="OppC_N"/>
</dbReference>
<comment type="similarity">
    <text evidence="7">Belongs to the binding-protein-dependent transport system permease family.</text>
</comment>
<feature type="domain" description="ABC transmembrane type-1" evidence="8">
    <location>
        <begin position="323"/>
        <end position="521"/>
    </location>
</feature>
<dbReference type="InterPro" id="IPR050366">
    <property type="entry name" value="BP-dependent_transpt_permease"/>
</dbReference>
<keyword evidence="6 7" id="KW-0472">Membrane</keyword>
<keyword evidence="5 7" id="KW-1133">Transmembrane helix</keyword>
<dbReference type="InterPro" id="IPR035906">
    <property type="entry name" value="MetI-like_sf"/>
</dbReference>
<keyword evidence="4 7" id="KW-0812">Transmembrane</keyword>
<dbReference type="Proteomes" id="UP000240880">
    <property type="component" value="Unassembled WGS sequence"/>
</dbReference>
<dbReference type="AlphaFoldDB" id="A0A2R6A8W6"/>
<feature type="transmembrane region" description="Helical" evidence="7">
    <location>
        <begin position="498"/>
        <end position="520"/>
    </location>
</feature>
<evidence type="ECO:0000259" key="8">
    <source>
        <dbReference type="PROSITE" id="PS50928"/>
    </source>
</evidence>
<keyword evidence="3" id="KW-1003">Cell membrane</keyword>
<comment type="subcellular location">
    <subcellularLocation>
        <location evidence="1 7">Cell membrane</location>
        <topology evidence="1 7">Multi-pass membrane protein</topology>
    </subcellularLocation>
</comment>
<gene>
    <name evidence="9" type="ORF">B9Q01_06640</name>
</gene>
<evidence type="ECO:0000313" key="9">
    <source>
        <dbReference type="EMBL" id="PSN82872.1"/>
    </source>
</evidence>
<protein>
    <recommendedName>
        <fullName evidence="8">ABC transmembrane type-1 domain-containing protein</fullName>
    </recommendedName>
</protein>
<dbReference type="EMBL" id="NEXC01000047">
    <property type="protein sequence ID" value="PSN82872.1"/>
    <property type="molecule type" value="Genomic_DNA"/>
</dbReference>
<dbReference type="Gene3D" id="1.10.3720.10">
    <property type="entry name" value="MetI-like"/>
    <property type="match status" value="1"/>
</dbReference>